<evidence type="ECO:0000256" key="7">
    <source>
        <dbReference type="SAM" id="MobiDB-lite"/>
    </source>
</evidence>
<organism evidence="10">
    <name type="scientific">Triticum aestivum</name>
    <name type="common">Wheat</name>
    <dbReference type="NCBI Taxonomy" id="4565"/>
    <lineage>
        <taxon>Eukaryota</taxon>
        <taxon>Viridiplantae</taxon>
        <taxon>Streptophyta</taxon>
        <taxon>Embryophyta</taxon>
        <taxon>Tracheophyta</taxon>
        <taxon>Spermatophyta</taxon>
        <taxon>Magnoliopsida</taxon>
        <taxon>Liliopsida</taxon>
        <taxon>Poales</taxon>
        <taxon>Poaceae</taxon>
        <taxon>BOP clade</taxon>
        <taxon>Pooideae</taxon>
        <taxon>Triticodae</taxon>
        <taxon>Triticeae</taxon>
        <taxon>Triticinae</taxon>
        <taxon>Triticum</taxon>
    </lineage>
</organism>
<keyword evidence="5" id="KW-0804">Transcription</keyword>
<dbReference type="Gramene" id="TraesCLE_scaffold_078983_01G000100.1">
    <property type="protein sequence ID" value="TraesCLE_scaffold_078983_01G000100.1"/>
    <property type="gene ID" value="TraesCLE_scaffold_078983_01G000100"/>
</dbReference>
<dbReference type="OrthoDB" id="2143914at2759"/>
<dbReference type="SMR" id="A0A3B6A0B5"/>
<dbReference type="SUPFAM" id="SSF46689">
    <property type="entry name" value="Homeodomain-like"/>
    <property type="match status" value="1"/>
</dbReference>
<dbReference type="Gramene" id="TraesCAD_scaffold_076335_01G000300.1">
    <property type="protein sequence ID" value="TraesCAD_scaffold_076335_01G000300.1"/>
    <property type="gene ID" value="TraesCAD_scaffold_076335_01G000300"/>
</dbReference>
<dbReference type="EnsemblPlants" id="TraesCS1D02G371500.1">
    <property type="protein sequence ID" value="TraesCS1D02G371500.1"/>
    <property type="gene ID" value="TraesCS1D02G371500"/>
</dbReference>
<dbReference type="Proteomes" id="UP000019116">
    <property type="component" value="Chromosome 1D"/>
</dbReference>
<evidence type="ECO:0000256" key="3">
    <source>
        <dbReference type="ARBA" id="ARBA00023015"/>
    </source>
</evidence>
<dbReference type="FunFam" id="1.10.10.60:FF:000268">
    <property type="entry name" value="Transcription factor MYB86"/>
    <property type="match status" value="1"/>
</dbReference>
<evidence type="ECO:0000259" key="8">
    <source>
        <dbReference type="PROSITE" id="PS50090"/>
    </source>
</evidence>
<dbReference type="FunFam" id="1.10.10.60:FF:000158">
    <property type="entry name" value="MYB transcription factor"/>
    <property type="match status" value="1"/>
</dbReference>
<dbReference type="Gramene" id="TraesLAC1D03G00554520.1">
    <property type="protein sequence ID" value="TraesLAC1D03G00554520.1"/>
    <property type="gene ID" value="TraesLAC1D03G00554520"/>
</dbReference>
<dbReference type="Gramene" id="TraesROB_scaffold_120380_01G000100.1">
    <property type="protein sequence ID" value="TraesROB_scaffold_120380_01G000100.1"/>
    <property type="gene ID" value="TraesROB_scaffold_120380_01G000100"/>
</dbReference>
<keyword evidence="6" id="KW-0539">Nucleus</keyword>
<dbReference type="GO" id="GO:0000976">
    <property type="term" value="F:transcription cis-regulatory region binding"/>
    <property type="evidence" value="ECO:0000318"/>
    <property type="project" value="GO_Central"/>
</dbReference>
<dbReference type="AlphaFoldDB" id="A0A3B6A0B5"/>
<feature type="domain" description="Myb-like" evidence="8">
    <location>
        <begin position="11"/>
        <end position="63"/>
    </location>
</feature>
<feature type="domain" description="Myb-like" evidence="8">
    <location>
        <begin position="64"/>
        <end position="114"/>
    </location>
</feature>
<evidence type="ECO:0000256" key="4">
    <source>
        <dbReference type="ARBA" id="ARBA00023125"/>
    </source>
</evidence>
<reference evidence="10" key="1">
    <citation type="submission" date="2018-08" db="EMBL/GenBank/DDBJ databases">
        <authorList>
            <person name="Rossello M."/>
        </authorList>
    </citation>
    <scope>NUCLEOTIDE SEQUENCE [LARGE SCALE GENOMIC DNA]</scope>
    <source>
        <strain evidence="10">cv. Chinese Spring</strain>
    </source>
</reference>
<dbReference type="PROSITE" id="PS51294">
    <property type="entry name" value="HTH_MYB"/>
    <property type="match status" value="2"/>
</dbReference>
<protein>
    <submittedName>
        <fullName evidence="10">Uncharacterized protein</fullName>
    </submittedName>
</protein>
<gene>
    <name evidence="10" type="primary">LOC123174627</name>
</gene>
<feature type="region of interest" description="Disordered" evidence="7">
    <location>
        <begin position="123"/>
        <end position="159"/>
    </location>
</feature>
<dbReference type="SMART" id="SM00717">
    <property type="entry name" value="SANT"/>
    <property type="match status" value="2"/>
</dbReference>
<dbReference type="Gramene" id="TraesARI1D03G00557120.1">
    <property type="protein sequence ID" value="TraesARI1D03G00557120.1"/>
    <property type="gene ID" value="TraesARI1D03G00557120"/>
</dbReference>
<dbReference type="Gramene" id="TraesJUL1D03G00553710.1">
    <property type="protein sequence ID" value="TraesJUL1D03G00553710.1"/>
    <property type="gene ID" value="TraesJUL1D03G00553710"/>
</dbReference>
<dbReference type="Gramene" id="TraesCS1D02G371500.1">
    <property type="protein sequence ID" value="TraesCS1D02G371500.1"/>
    <property type="gene ID" value="TraesCS1D02G371500"/>
</dbReference>
<dbReference type="Gramene" id="TraesPARA_EIv1.0_0311760.1">
    <property type="protein sequence ID" value="TraesPARA_EIv1.0_0311760.1.CDS"/>
    <property type="gene ID" value="TraesPARA_EIv1.0_0311760"/>
</dbReference>
<dbReference type="GO" id="GO:0006355">
    <property type="term" value="P:regulation of DNA-templated transcription"/>
    <property type="evidence" value="ECO:0000318"/>
    <property type="project" value="GO_Central"/>
</dbReference>
<dbReference type="InterPro" id="IPR001005">
    <property type="entry name" value="SANT/Myb"/>
</dbReference>
<evidence type="ECO:0000313" key="10">
    <source>
        <dbReference type="EnsemblPlants" id="TraesCS1D02G371500.1"/>
    </source>
</evidence>
<evidence type="ECO:0000256" key="2">
    <source>
        <dbReference type="ARBA" id="ARBA00022737"/>
    </source>
</evidence>
<accession>A0A3B6A0B5</accession>
<evidence type="ECO:0000256" key="6">
    <source>
        <dbReference type="ARBA" id="ARBA00023242"/>
    </source>
</evidence>
<dbReference type="Pfam" id="PF00249">
    <property type="entry name" value="Myb_DNA-binding"/>
    <property type="match status" value="2"/>
</dbReference>
<dbReference type="GeneID" id="123174627"/>
<comment type="subcellular location">
    <subcellularLocation>
        <location evidence="1">Nucleus</location>
    </subcellularLocation>
</comment>
<dbReference type="PROSITE" id="PS50090">
    <property type="entry name" value="MYB_LIKE"/>
    <property type="match status" value="2"/>
</dbReference>
<proteinExistence type="predicted"/>
<dbReference type="STRING" id="4565.A0A3B6A0B5"/>
<evidence type="ECO:0000256" key="5">
    <source>
        <dbReference type="ARBA" id="ARBA00023163"/>
    </source>
</evidence>
<dbReference type="Gramene" id="TraesMAC1D03G00550200.1">
    <property type="protein sequence ID" value="TraesMAC1D03G00550200.1"/>
    <property type="gene ID" value="TraesMAC1D03G00550200"/>
</dbReference>
<dbReference type="Gramene" id="TraesWEE_scaffold_076661_01G000100.1">
    <property type="protein sequence ID" value="TraesWEE_scaffold_076661_01G000100.1"/>
    <property type="gene ID" value="TraesWEE_scaffold_076661_01G000100"/>
</dbReference>
<dbReference type="CDD" id="cd00167">
    <property type="entry name" value="SANT"/>
    <property type="match status" value="2"/>
</dbReference>
<dbReference type="Gene3D" id="1.10.10.60">
    <property type="entry name" value="Homeodomain-like"/>
    <property type="match status" value="2"/>
</dbReference>
<dbReference type="OMA" id="RRPPWIN"/>
<feature type="compositionally biased region" description="Low complexity" evidence="7">
    <location>
        <begin position="129"/>
        <end position="142"/>
    </location>
</feature>
<keyword evidence="2" id="KW-0677">Repeat</keyword>
<keyword evidence="4" id="KW-0238">DNA-binding</keyword>
<dbReference type="Gramene" id="TraesJAG1D03G00550100.1">
    <property type="protein sequence ID" value="TraesJAG1D03G00550100.1"/>
    <property type="gene ID" value="TraesJAG1D03G00550100"/>
</dbReference>
<evidence type="ECO:0000313" key="11">
    <source>
        <dbReference type="Proteomes" id="UP000019116"/>
    </source>
</evidence>
<dbReference type="InterPro" id="IPR009057">
    <property type="entry name" value="Homeodomain-like_sf"/>
</dbReference>
<evidence type="ECO:0000259" key="9">
    <source>
        <dbReference type="PROSITE" id="PS51294"/>
    </source>
</evidence>
<reference evidence="10" key="2">
    <citation type="submission" date="2018-10" db="UniProtKB">
        <authorList>
            <consortium name="EnsemblPlants"/>
        </authorList>
    </citation>
    <scope>IDENTIFICATION</scope>
</reference>
<dbReference type="Gramene" id="TraesKAR1D01G0324640.1">
    <property type="protein sequence ID" value="cds.TraesKAR1D01G0324640.1"/>
    <property type="gene ID" value="TraesKAR1D01G0324640"/>
</dbReference>
<dbReference type="Gramene" id="TraesSYM1D03G00557810.1">
    <property type="protein sequence ID" value="TraesSYM1D03G00557810.1"/>
    <property type="gene ID" value="TraesSYM1D03G00557810"/>
</dbReference>
<evidence type="ECO:0000256" key="1">
    <source>
        <dbReference type="ARBA" id="ARBA00004123"/>
    </source>
</evidence>
<keyword evidence="11" id="KW-1185">Reference proteome</keyword>
<dbReference type="Gramene" id="TraesCS1D03G0865500.1">
    <property type="protein sequence ID" value="TraesCS1D03G0865500.1.CDS"/>
    <property type="gene ID" value="TraesCS1D03G0865500"/>
</dbReference>
<feature type="domain" description="HTH myb-type" evidence="9">
    <location>
        <begin position="64"/>
        <end position="118"/>
    </location>
</feature>
<dbReference type="GO" id="GO:0005634">
    <property type="term" value="C:nucleus"/>
    <property type="evidence" value="ECO:0000318"/>
    <property type="project" value="GO_Central"/>
</dbReference>
<feature type="domain" description="HTH myb-type" evidence="9">
    <location>
        <begin position="11"/>
        <end position="63"/>
    </location>
</feature>
<dbReference type="Gramene" id="TraesSTA1D03G00549360.1">
    <property type="protein sequence ID" value="TraesSTA1D03G00549360.1"/>
    <property type="gene ID" value="TraesSTA1D03G00549360"/>
</dbReference>
<name>A0A3B6A0B5_WHEAT</name>
<dbReference type="PANTHER" id="PTHR47997">
    <property type="entry name" value="MYB DOMAIN PROTEIN 55"/>
    <property type="match status" value="1"/>
</dbReference>
<dbReference type="Gramene" id="TraesLDM1D03G00553100.1">
    <property type="protein sequence ID" value="TraesLDM1D03G00553100.1"/>
    <property type="gene ID" value="TraesLDM1D03G00553100"/>
</dbReference>
<keyword evidence="3" id="KW-0805">Transcription regulation</keyword>
<sequence length="298" mass="32528">MGRPSSGGVGQPKLRKGLWSPEEDAKLYSHIIRHGVGCWSSVPRLAGLNRCGKSCRLRWINYLRPDLKRGCFSQQEEDHIVALHHILGNRWSQIASHLPGRTDNEIKNYWNSCIKKKLRQQGLDPATHKPMAAADKATAALPDAEDEDRKPLAAAADSSLAPKQPAVFDPFPVCAEYGARFADDLGAVNAAALYGQFCGGKEGADEDAGFGAADYSCVLDVPENLGYYGESSSNSSNRNYGGEVGSMLDGEVGSVLDGEVLHWAKAEPAFAEMEYEFSLPCQEQSLLPNSEFNLEQYF</sequence>
<dbReference type="RefSeq" id="XP_044446006.1">
    <property type="nucleotide sequence ID" value="XM_044590071.1"/>
</dbReference>
<dbReference type="InterPro" id="IPR051953">
    <property type="entry name" value="Plant_SW-associated_TFs"/>
</dbReference>
<dbReference type="PANTHER" id="PTHR47997:SF79">
    <property type="entry name" value="MYB-RELATED PROTEIN"/>
    <property type="match status" value="1"/>
</dbReference>
<dbReference type="InterPro" id="IPR017930">
    <property type="entry name" value="Myb_dom"/>
</dbReference>